<dbReference type="Proteomes" id="UP000663846">
    <property type="component" value="Unassembled WGS sequence"/>
</dbReference>
<protein>
    <submittedName>
        <fullName evidence="1">Uncharacterized protein</fullName>
    </submittedName>
</protein>
<proteinExistence type="predicted"/>
<evidence type="ECO:0000313" key="1">
    <source>
        <dbReference type="EMBL" id="CAE6435107.1"/>
    </source>
</evidence>
<dbReference type="EMBL" id="CAJMWS010000333">
    <property type="protein sequence ID" value="CAE6435107.1"/>
    <property type="molecule type" value="Genomic_DNA"/>
</dbReference>
<evidence type="ECO:0000313" key="2">
    <source>
        <dbReference type="Proteomes" id="UP000663846"/>
    </source>
</evidence>
<dbReference type="AlphaFoldDB" id="A0A8H2XUC9"/>
<gene>
    <name evidence="1" type="ORF">RDB_LOCUS118938</name>
</gene>
<organism evidence="1 2">
    <name type="scientific">Rhizoctonia solani</name>
    <dbReference type="NCBI Taxonomy" id="456999"/>
    <lineage>
        <taxon>Eukaryota</taxon>
        <taxon>Fungi</taxon>
        <taxon>Dikarya</taxon>
        <taxon>Basidiomycota</taxon>
        <taxon>Agaricomycotina</taxon>
        <taxon>Agaricomycetes</taxon>
        <taxon>Cantharellales</taxon>
        <taxon>Ceratobasidiaceae</taxon>
        <taxon>Rhizoctonia</taxon>
    </lineage>
</organism>
<sequence>MMCACSSRPIDIIVPGVLPLQRMRAPSPSCTSFHARRAAHPQDISGRGENELIHYPSVISLVKTLLLMPAPKICTRVYTPERTFEFKDQLNTWCDRVDIGHIRYSTNATNYRNEHNQLLYQAVPIFPTIVNSSQPGRFQCYYNEHMMTQLVDQNVIGFGTSKKDAEEMAAAGLLTSGCYCFY</sequence>
<accession>A0A8H2XUC9</accession>
<comment type="caution">
    <text evidence="1">The sequence shown here is derived from an EMBL/GenBank/DDBJ whole genome shotgun (WGS) entry which is preliminary data.</text>
</comment>
<name>A0A8H2XUC9_9AGAM</name>
<reference evidence="1" key="1">
    <citation type="submission" date="2021-01" db="EMBL/GenBank/DDBJ databases">
        <authorList>
            <person name="Kaushik A."/>
        </authorList>
    </citation>
    <scope>NUCLEOTIDE SEQUENCE</scope>
    <source>
        <strain evidence="1">AG1-1C</strain>
    </source>
</reference>